<dbReference type="PANTHER" id="PTHR30482:SF17">
    <property type="entry name" value="ABC TRANSPORTER ATP-BINDING PROTEIN"/>
    <property type="match status" value="1"/>
</dbReference>
<evidence type="ECO:0000256" key="4">
    <source>
        <dbReference type="ARBA" id="ARBA00022989"/>
    </source>
</evidence>
<keyword evidence="3 6" id="KW-0812">Transmembrane</keyword>
<feature type="transmembrane region" description="Helical" evidence="6">
    <location>
        <begin position="93"/>
        <end position="117"/>
    </location>
</feature>
<comment type="subcellular location">
    <subcellularLocation>
        <location evidence="1">Cell membrane</location>
        <topology evidence="1">Multi-pass membrane protein</topology>
    </subcellularLocation>
</comment>
<feature type="transmembrane region" description="Helical" evidence="6">
    <location>
        <begin position="177"/>
        <end position="206"/>
    </location>
</feature>
<feature type="transmembrane region" description="Helical" evidence="6">
    <location>
        <begin position="227"/>
        <end position="250"/>
    </location>
</feature>
<feature type="transmembrane region" description="Helical" evidence="6">
    <location>
        <begin position="303"/>
        <end position="324"/>
    </location>
</feature>
<name>A0A933S3D1_RHOPL</name>
<dbReference type="GO" id="GO:0005886">
    <property type="term" value="C:plasma membrane"/>
    <property type="evidence" value="ECO:0007669"/>
    <property type="project" value="UniProtKB-SubCell"/>
</dbReference>
<feature type="transmembrane region" description="Helical" evidence="6">
    <location>
        <begin position="50"/>
        <end position="73"/>
    </location>
</feature>
<dbReference type="Pfam" id="PF02653">
    <property type="entry name" value="BPD_transp_2"/>
    <property type="match status" value="1"/>
</dbReference>
<protein>
    <submittedName>
        <fullName evidence="7">Branched-chain amino acid ABC transporter permease</fullName>
    </submittedName>
</protein>
<dbReference type="AlphaFoldDB" id="A0A933S3D1"/>
<evidence type="ECO:0000256" key="2">
    <source>
        <dbReference type="ARBA" id="ARBA00022475"/>
    </source>
</evidence>
<feature type="transmembrane region" description="Helical" evidence="6">
    <location>
        <begin position="20"/>
        <end position="38"/>
    </location>
</feature>
<dbReference type="InterPro" id="IPR043428">
    <property type="entry name" value="LivM-like"/>
</dbReference>
<keyword evidence="2" id="KW-1003">Cell membrane</keyword>
<dbReference type="Proteomes" id="UP000782519">
    <property type="component" value="Unassembled WGS sequence"/>
</dbReference>
<gene>
    <name evidence="7" type="ORF">HZA66_23045</name>
</gene>
<evidence type="ECO:0000256" key="5">
    <source>
        <dbReference type="ARBA" id="ARBA00023136"/>
    </source>
</evidence>
<evidence type="ECO:0000256" key="1">
    <source>
        <dbReference type="ARBA" id="ARBA00004651"/>
    </source>
</evidence>
<comment type="caution">
    <text evidence="7">The sequence shown here is derived from an EMBL/GenBank/DDBJ whole genome shotgun (WGS) entry which is preliminary data.</text>
</comment>
<organism evidence="7 8">
    <name type="scientific">Rhodopseudomonas palustris</name>
    <dbReference type="NCBI Taxonomy" id="1076"/>
    <lineage>
        <taxon>Bacteria</taxon>
        <taxon>Pseudomonadati</taxon>
        <taxon>Pseudomonadota</taxon>
        <taxon>Alphaproteobacteria</taxon>
        <taxon>Hyphomicrobiales</taxon>
        <taxon>Nitrobacteraceae</taxon>
        <taxon>Rhodopseudomonas</taxon>
    </lineage>
</organism>
<keyword evidence="4 6" id="KW-1133">Transmembrane helix</keyword>
<proteinExistence type="predicted"/>
<dbReference type="InterPro" id="IPR001851">
    <property type="entry name" value="ABC_transp_permease"/>
</dbReference>
<evidence type="ECO:0000313" key="8">
    <source>
        <dbReference type="Proteomes" id="UP000782519"/>
    </source>
</evidence>
<evidence type="ECO:0000313" key="7">
    <source>
        <dbReference type="EMBL" id="MBI5132329.1"/>
    </source>
</evidence>
<dbReference type="GO" id="GO:0015658">
    <property type="term" value="F:branched-chain amino acid transmembrane transporter activity"/>
    <property type="evidence" value="ECO:0007669"/>
    <property type="project" value="InterPro"/>
</dbReference>
<dbReference type="CDD" id="cd06581">
    <property type="entry name" value="TM_PBP1_LivM_like"/>
    <property type="match status" value="1"/>
</dbReference>
<feature type="transmembrane region" description="Helical" evidence="6">
    <location>
        <begin position="124"/>
        <end position="142"/>
    </location>
</feature>
<dbReference type="EMBL" id="JACRJB010000066">
    <property type="protein sequence ID" value="MBI5132329.1"/>
    <property type="molecule type" value="Genomic_DNA"/>
</dbReference>
<dbReference type="PANTHER" id="PTHR30482">
    <property type="entry name" value="HIGH-AFFINITY BRANCHED-CHAIN AMINO ACID TRANSPORT SYSTEM PERMEASE"/>
    <property type="match status" value="1"/>
</dbReference>
<accession>A0A933S3D1</accession>
<keyword evidence="5 6" id="KW-0472">Membrane</keyword>
<reference evidence="7" key="1">
    <citation type="submission" date="2020-07" db="EMBL/GenBank/DDBJ databases">
        <title>Huge and variable diversity of episymbiotic CPR bacteria and DPANN archaea in groundwater ecosystems.</title>
        <authorList>
            <person name="He C.Y."/>
            <person name="Keren R."/>
            <person name="Whittaker M."/>
            <person name="Farag I.F."/>
            <person name="Doudna J."/>
            <person name="Cate J.H.D."/>
            <person name="Banfield J.F."/>
        </authorList>
    </citation>
    <scope>NUCLEOTIDE SEQUENCE</scope>
    <source>
        <strain evidence="7">NC_groundwater_1818_Pr3_B-0.1um_66_35</strain>
    </source>
</reference>
<evidence type="ECO:0000256" key="3">
    <source>
        <dbReference type="ARBA" id="ARBA00022692"/>
    </source>
</evidence>
<sequence length="339" mass="35987">MNADGEPAGVSDAGVSKSGPHLVSIAKVACVIAAVAVLPLMMPINIATEIMIFGIFAMATNLLIGTAGLYSFGQAAFFGAGGYAAGFLLAHGWTSLPLVFGFAVVVTGLLAAAVGLVSIKRVGIYFMMLTFACNQLIYYAAYSWRSVTGGEDGLAGVRRPVLELPFVGAIPFDDNRVFYAFTAVLFLVAMAFLVRVVESPFGLVLAAARQNTRRAASLGYPVAKLQLVAFIIAGAVSGIAGALFGMLYRIVPIDSVHWFGSAYVVFMVVIGGTRSMIGPALGAFVFIWLQGLLSLTWSRWPLLLGLFVVATMIFQPDGLLALLTKRPAWLSGRRERSRS</sequence>
<evidence type="ECO:0000256" key="6">
    <source>
        <dbReference type="SAM" id="Phobius"/>
    </source>
</evidence>